<dbReference type="InterPro" id="IPR029787">
    <property type="entry name" value="Nucleotide_cyclase"/>
</dbReference>
<organism evidence="5 6">
    <name type="scientific">Hwanghaeella grinnelliae</name>
    <dbReference type="NCBI Taxonomy" id="2500179"/>
    <lineage>
        <taxon>Bacteria</taxon>
        <taxon>Pseudomonadati</taxon>
        <taxon>Pseudomonadota</taxon>
        <taxon>Alphaproteobacteria</taxon>
        <taxon>Rhodospirillales</taxon>
        <taxon>Rhodospirillaceae</taxon>
        <taxon>Hwanghaeella</taxon>
    </lineage>
</organism>
<dbReference type="CDD" id="cd00130">
    <property type="entry name" value="PAS"/>
    <property type="match status" value="1"/>
</dbReference>
<evidence type="ECO:0000313" key="5">
    <source>
        <dbReference type="EMBL" id="RVU38693.1"/>
    </source>
</evidence>
<dbReference type="Pfam" id="PF13426">
    <property type="entry name" value="PAS_9"/>
    <property type="match status" value="1"/>
</dbReference>
<dbReference type="PROSITE" id="PS50839">
    <property type="entry name" value="CHASE"/>
    <property type="match status" value="1"/>
</dbReference>
<feature type="domain" description="GGDEF" evidence="4">
    <location>
        <begin position="449"/>
        <end position="583"/>
    </location>
</feature>
<dbReference type="AlphaFoldDB" id="A0A437QW90"/>
<keyword evidence="1" id="KW-0472">Membrane</keyword>
<gene>
    <name evidence="5" type="ORF">EOI86_05320</name>
</gene>
<dbReference type="SMART" id="SM00267">
    <property type="entry name" value="GGDEF"/>
    <property type="match status" value="1"/>
</dbReference>
<evidence type="ECO:0000259" key="2">
    <source>
        <dbReference type="PROSITE" id="PS50112"/>
    </source>
</evidence>
<dbReference type="Gene3D" id="3.30.70.270">
    <property type="match status" value="1"/>
</dbReference>
<evidence type="ECO:0000256" key="1">
    <source>
        <dbReference type="SAM" id="Phobius"/>
    </source>
</evidence>
<dbReference type="Proteomes" id="UP000287447">
    <property type="component" value="Unassembled WGS sequence"/>
</dbReference>
<dbReference type="PANTHER" id="PTHR46663">
    <property type="entry name" value="DIGUANYLATE CYCLASE DGCT-RELATED"/>
    <property type="match status" value="1"/>
</dbReference>
<reference evidence="6" key="1">
    <citation type="submission" date="2019-01" db="EMBL/GenBank/DDBJ databases">
        <title>Gri0909 isolated from a small marine red alga.</title>
        <authorList>
            <person name="Kim J."/>
            <person name="Jeong S.E."/>
            <person name="Jeon C.O."/>
        </authorList>
    </citation>
    <scope>NUCLEOTIDE SEQUENCE [LARGE SCALE GENOMIC DNA]</scope>
    <source>
        <strain evidence="6">Gri0909</strain>
    </source>
</reference>
<comment type="caution">
    <text evidence="5">The sequence shown here is derived from an EMBL/GenBank/DDBJ whole genome shotgun (WGS) entry which is preliminary data.</text>
</comment>
<dbReference type="Gene3D" id="3.30.450.20">
    <property type="entry name" value="PAS domain"/>
    <property type="match status" value="1"/>
</dbReference>
<dbReference type="InterPro" id="IPR006189">
    <property type="entry name" value="CHASE_dom"/>
</dbReference>
<accession>A0A437QW90</accession>
<dbReference type="OrthoDB" id="9812260at2"/>
<dbReference type="SUPFAM" id="SSF55073">
    <property type="entry name" value="Nucleotide cyclase"/>
    <property type="match status" value="1"/>
</dbReference>
<name>A0A437QW90_9PROT</name>
<dbReference type="PROSITE" id="PS50112">
    <property type="entry name" value="PAS"/>
    <property type="match status" value="1"/>
</dbReference>
<dbReference type="FunFam" id="3.30.70.270:FF:000001">
    <property type="entry name" value="Diguanylate cyclase domain protein"/>
    <property type="match status" value="1"/>
</dbReference>
<dbReference type="SMART" id="SM01079">
    <property type="entry name" value="CHASE"/>
    <property type="match status" value="1"/>
</dbReference>
<feature type="domain" description="PAS" evidence="2">
    <location>
        <begin position="291"/>
        <end position="344"/>
    </location>
</feature>
<proteinExistence type="predicted"/>
<keyword evidence="1" id="KW-0812">Transmembrane</keyword>
<dbReference type="NCBIfam" id="TIGR00229">
    <property type="entry name" value="sensory_box"/>
    <property type="match status" value="1"/>
</dbReference>
<dbReference type="InterPro" id="IPR000014">
    <property type="entry name" value="PAS"/>
</dbReference>
<dbReference type="SUPFAM" id="SSF55785">
    <property type="entry name" value="PYP-like sensor domain (PAS domain)"/>
    <property type="match status" value="1"/>
</dbReference>
<keyword evidence="1" id="KW-1133">Transmembrane helix</keyword>
<feature type="domain" description="CHASE" evidence="3">
    <location>
        <begin position="113"/>
        <end position="194"/>
    </location>
</feature>
<keyword evidence="6" id="KW-1185">Reference proteome</keyword>
<feature type="transmembrane region" description="Helical" evidence="1">
    <location>
        <begin position="12"/>
        <end position="33"/>
    </location>
</feature>
<dbReference type="PANTHER" id="PTHR46663:SF4">
    <property type="entry name" value="DIGUANYLATE CYCLASE DGCT-RELATED"/>
    <property type="match status" value="1"/>
</dbReference>
<evidence type="ECO:0000259" key="4">
    <source>
        <dbReference type="PROSITE" id="PS50887"/>
    </source>
</evidence>
<dbReference type="SMART" id="SM00091">
    <property type="entry name" value="PAS"/>
    <property type="match status" value="1"/>
</dbReference>
<dbReference type="NCBIfam" id="TIGR00254">
    <property type="entry name" value="GGDEF"/>
    <property type="match status" value="1"/>
</dbReference>
<dbReference type="PROSITE" id="PS50887">
    <property type="entry name" value="GGDEF"/>
    <property type="match status" value="1"/>
</dbReference>
<evidence type="ECO:0000313" key="6">
    <source>
        <dbReference type="Proteomes" id="UP000287447"/>
    </source>
</evidence>
<dbReference type="InterPro" id="IPR052163">
    <property type="entry name" value="DGC-Regulatory_Protein"/>
</dbReference>
<dbReference type="InterPro" id="IPR000160">
    <property type="entry name" value="GGDEF_dom"/>
</dbReference>
<dbReference type="Pfam" id="PF03924">
    <property type="entry name" value="CHASE"/>
    <property type="match status" value="1"/>
</dbReference>
<dbReference type="GO" id="GO:0003824">
    <property type="term" value="F:catalytic activity"/>
    <property type="evidence" value="ECO:0007669"/>
    <property type="project" value="UniProtKB-ARBA"/>
</dbReference>
<dbReference type="InterPro" id="IPR035965">
    <property type="entry name" value="PAS-like_dom_sf"/>
</dbReference>
<dbReference type="InterPro" id="IPR043128">
    <property type="entry name" value="Rev_trsase/Diguanyl_cyclase"/>
</dbReference>
<dbReference type="CDD" id="cd01949">
    <property type="entry name" value="GGDEF"/>
    <property type="match status" value="1"/>
</dbReference>
<protein>
    <submittedName>
        <fullName evidence="5">Diguanylate cyclase</fullName>
    </submittedName>
</protein>
<dbReference type="Pfam" id="PF00990">
    <property type="entry name" value="GGDEF"/>
    <property type="match status" value="1"/>
</dbReference>
<dbReference type="EMBL" id="SADE01000001">
    <property type="protein sequence ID" value="RVU38693.1"/>
    <property type="molecule type" value="Genomic_DNA"/>
</dbReference>
<sequence length="585" mass="63532">MTGTAPTISSRLGAFIVASMVFVALSGATHYIVTAESDRLEQIERSKVQQRLSTLVSRIEAELNANVFLANGLVAYISALGDNYGSRMQAALKAVHDFGRHIKNIGAAPGNRLSYIYPLEGNEAALGLYYPDLPRQWPAVLDAIAKRETVLAGPVTLLQGGEAFISRTPVFWEDGTYWGILSLVLDKESLFTAVGLSAEVDGIRYAVRGKDALGAEGDVFHGDSALFGMDSVQVRLSVPGGEWVAAAIPEGGWQYGQDYLVLAEAVGILSALMIAIGVFSYQRIRTQTFESEKRLRAFQETTREGVIVVDQNGVIEEFNAAAENLFGYTSEEIAGTRADRLLPDLDKVRDSFQAGEGESKSLQVVPGVHRLKGQRRDGSSVPTEVAIGLAEIGNRRFYVVLVRDITLREAHENKLVELATTDGLTHVLNRRAFLEAAEDGFKLMRRYGRPLSLMMIDADHFKLINDNFGHHTGDDVLVRLAEICRESLRVTDKLARFGGEEFIALLPETGVTQAAEVAARLQDKARACDVAADKDGTVRFTVSIGIAGAAGSDETIDDVIKRADAALYDAKEQGRDRTVVASPPA</sequence>
<dbReference type="RefSeq" id="WP_127764065.1">
    <property type="nucleotide sequence ID" value="NZ_SADE01000001.1"/>
</dbReference>
<evidence type="ECO:0000259" key="3">
    <source>
        <dbReference type="PROSITE" id="PS50839"/>
    </source>
</evidence>